<accession>A0A2M7BDU4</accession>
<comment type="caution">
    <text evidence="1">The sequence shown here is derived from an EMBL/GenBank/DDBJ whole genome shotgun (WGS) entry which is preliminary data.</text>
</comment>
<dbReference type="Pfam" id="PF21344">
    <property type="entry name" value="Zn_ribbon_LysW"/>
    <property type="match status" value="1"/>
</dbReference>
<protein>
    <submittedName>
        <fullName evidence="1">Lysine biosynthesis protein LysW</fullName>
    </submittedName>
</protein>
<gene>
    <name evidence="1" type="ORF">COS54_01325</name>
</gene>
<proteinExistence type="predicted"/>
<organism evidence="1 2">
    <name type="scientific">Candidatus Shapirobacteria bacterium CG03_land_8_20_14_0_80_39_12</name>
    <dbReference type="NCBI Taxonomy" id="1974879"/>
    <lineage>
        <taxon>Bacteria</taxon>
        <taxon>Candidatus Shapironibacteriota</taxon>
    </lineage>
</organism>
<dbReference type="Proteomes" id="UP000229631">
    <property type="component" value="Unassembled WGS sequence"/>
</dbReference>
<reference evidence="2" key="1">
    <citation type="submission" date="2017-09" db="EMBL/GenBank/DDBJ databases">
        <title>Depth-based differentiation of microbial function through sediment-hosted aquifers and enrichment of novel symbionts in the deep terrestrial subsurface.</title>
        <authorList>
            <person name="Probst A.J."/>
            <person name="Ladd B."/>
            <person name="Jarett J.K."/>
            <person name="Geller-Mcgrath D.E."/>
            <person name="Sieber C.M.K."/>
            <person name="Emerson J.B."/>
            <person name="Anantharaman K."/>
            <person name="Thomas B.C."/>
            <person name="Malmstrom R."/>
            <person name="Stieglmeier M."/>
            <person name="Klingl A."/>
            <person name="Woyke T."/>
            <person name="Ryan C.M."/>
            <person name="Banfield J.F."/>
        </authorList>
    </citation>
    <scope>NUCLEOTIDE SEQUENCE [LARGE SCALE GENOMIC DNA]</scope>
</reference>
<name>A0A2M7BDU4_9BACT</name>
<dbReference type="EMBL" id="PEVC01000025">
    <property type="protein sequence ID" value="PIV01285.1"/>
    <property type="molecule type" value="Genomic_DNA"/>
</dbReference>
<dbReference type="InterPro" id="IPR005906">
    <property type="entry name" value="LysW"/>
</dbReference>
<evidence type="ECO:0000313" key="1">
    <source>
        <dbReference type="EMBL" id="PIV01285.1"/>
    </source>
</evidence>
<evidence type="ECO:0000313" key="2">
    <source>
        <dbReference type="Proteomes" id="UP000229631"/>
    </source>
</evidence>
<sequence length="53" mass="5779">MTKTIKCPDCEKVIIVPDDAQVGEIIECSNCGNEFEIISLNPLQTAVVIEEKG</sequence>
<dbReference type="Gene3D" id="2.20.28.160">
    <property type="match status" value="1"/>
</dbReference>
<dbReference type="AlphaFoldDB" id="A0A2M7BDU4"/>